<evidence type="ECO:0000256" key="7">
    <source>
        <dbReference type="ARBA" id="ARBA00022567"/>
    </source>
</evidence>
<dbReference type="Proteomes" id="UP000294692">
    <property type="component" value="Unassembled WGS sequence"/>
</dbReference>
<comment type="catalytic activity">
    <reaction evidence="1">
        <text>2-phosphoglycolate + H2O = glycolate + phosphate</text>
        <dbReference type="Rhea" id="RHEA:14369"/>
        <dbReference type="ChEBI" id="CHEBI:15377"/>
        <dbReference type="ChEBI" id="CHEBI:29805"/>
        <dbReference type="ChEBI" id="CHEBI:43474"/>
        <dbReference type="ChEBI" id="CHEBI:58033"/>
        <dbReference type="EC" id="3.1.3.18"/>
    </reaction>
</comment>
<proteinExistence type="inferred from homology"/>
<dbReference type="Pfam" id="PF13419">
    <property type="entry name" value="HAD_2"/>
    <property type="match status" value="1"/>
</dbReference>
<dbReference type="PANTHER" id="PTHR43434:SF23">
    <property type="entry name" value="PHOSPHOGLYCOLATE PHOSPHATASE"/>
    <property type="match status" value="1"/>
</dbReference>
<dbReference type="NCBIfam" id="TIGR01549">
    <property type="entry name" value="HAD-SF-IA-v1"/>
    <property type="match status" value="1"/>
</dbReference>
<dbReference type="NCBIfam" id="TIGR01449">
    <property type="entry name" value="PGP_bact"/>
    <property type="match status" value="1"/>
</dbReference>
<comment type="cofactor">
    <cofactor evidence="2">
        <name>Mg(2+)</name>
        <dbReference type="ChEBI" id="CHEBI:18420"/>
    </cofactor>
</comment>
<reference evidence="13 14" key="1">
    <citation type="submission" date="2019-03" db="EMBL/GenBank/DDBJ databases">
        <title>Genomic Encyclopedia of Type Strains, Phase IV (KMG-IV): sequencing the most valuable type-strain genomes for metagenomic binning, comparative biology and taxonomic classification.</title>
        <authorList>
            <person name="Goeker M."/>
        </authorList>
    </citation>
    <scope>NUCLEOTIDE SEQUENCE [LARGE SCALE GENOMIC DNA]</scope>
    <source>
        <strain evidence="13 14">DSM 100048</strain>
    </source>
</reference>
<dbReference type="Gene3D" id="1.10.150.240">
    <property type="entry name" value="Putative phosphatase, domain 2"/>
    <property type="match status" value="1"/>
</dbReference>
<dbReference type="FunFam" id="3.40.50.1000:FF:000022">
    <property type="entry name" value="Phosphoglycolate phosphatase"/>
    <property type="match status" value="1"/>
</dbReference>
<sequence>MTRLVLFDFDGTLVDSAPNLALAANRQRERRGLPPLPYEAYRPHASHGARGLLKVALDMDSSHPEYDKTRQQFLDDYAGDMTSRTSLFPGIAELLDALDAEGLAWGIVTNKLSYLALPLIEHLGLAGRTRVIVGGDTTGYSKPHPEPLQYAARTAGFACEASLYIGDDERDIIAGKAAGMPTIAATYGYCDPASAAQWQADCIASRPIDLHPAIRRFA</sequence>
<evidence type="ECO:0000256" key="4">
    <source>
        <dbReference type="ARBA" id="ARBA00006171"/>
    </source>
</evidence>
<keyword evidence="10" id="KW-0460">Magnesium</keyword>
<dbReference type="PANTHER" id="PTHR43434">
    <property type="entry name" value="PHOSPHOGLYCOLATE PHOSPHATASE"/>
    <property type="match status" value="1"/>
</dbReference>
<comment type="subunit">
    <text evidence="5">Homotrimer.</text>
</comment>
<dbReference type="SFLD" id="SFLDS00003">
    <property type="entry name" value="Haloacid_Dehalogenase"/>
    <property type="match status" value="1"/>
</dbReference>
<name>A0A4R3VFS4_9BURK</name>
<dbReference type="SUPFAM" id="SSF56784">
    <property type="entry name" value="HAD-like"/>
    <property type="match status" value="1"/>
</dbReference>
<dbReference type="NCBIfam" id="TIGR01509">
    <property type="entry name" value="HAD-SF-IA-v3"/>
    <property type="match status" value="1"/>
</dbReference>
<keyword evidence="9" id="KW-0378">Hydrolase</keyword>
<dbReference type="AlphaFoldDB" id="A0A4R3VFS4"/>
<evidence type="ECO:0000256" key="9">
    <source>
        <dbReference type="ARBA" id="ARBA00022801"/>
    </source>
</evidence>
<dbReference type="OrthoDB" id="9776368at2"/>
<evidence type="ECO:0000313" key="13">
    <source>
        <dbReference type="EMBL" id="TCV01675.1"/>
    </source>
</evidence>
<dbReference type="InterPro" id="IPR006439">
    <property type="entry name" value="HAD-SF_hydro_IA"/>
</dbReference>
<organism evidence="13 14">
    <name type="scientific">Paracandidimonas soli</name>
    <dbReference type="NCBI Taxonomy" id="1917182"/>
    <lineage>
        <taxon>Bacteria</taxon>
        <taxon>Pseudomonadati</taxon>
        <taxon>Pseudomonadota</taxon>
        <taxon>Betaproteobacteria</taxon>
        <taxon>Burkholderiales</taxon>
        <taxon>Alcaligenaceae</taxon>
        <taxon>Paracandidimonas</taxon>
    </lineage>
</organism>
<dbReference type="SFLD" id="SFLDG01135">
    <property type="entry name" value="C1.5.6:_HAD__Beta-PGM__Phospha"/>
    <property type="match status" value="1"/>
</dbReference>
<comment type="function">
    <text evidence="12">Specifically catalyzes the dephosphorylation of 2-phosphoglycolate. Is involved in the dissimilation of the intracellular 2-phosphoglycolate formed during the DNA repair of 3'-phosphoglycolate ends, a major class of DNA lesions induced by oxidative stress.</text>
</comment>
<comment type="caution">
    <text evidence="13">The sequence shown here is derived from an EMBL/GenBank/DDBJ whole genome shotgun (WGS) entry which is preliminary data.</text>
</comment>
<comment type="pathway">
    <text evidence="3">Organic acid metabolism; glycolate biosynthesis; glycolate from 2-phosphoglycolate: step 1/1.</text>
</comment>
<evidence type="ECO:0000256" key="11">
    <source>
        <dbReference type="ARBA" id="ARBA00023277"/>
    </source>
</evidence>
<dbReference type="InterPro" id="IPR050155">
    <property type="entry name" value="HAD-like_hydrolase_sf"/>
</dbReference>
<keyword evidence="8" id="KW-0479">Metal-binding</keyword>
<evidence type="ECO:0000256" key="2">
    <source>
        <dbReference type="ARBA" id="ARBA00001946"/>
    </source>
</evidence>
<keyword evidence="14" id="KW-1185">Reference proteome</keyword>
<dbReference type="RefSeq" id="WP_132474389.1">
    <property type="nucleotide sequence ID" value="NZ_JBHRVM010000001.1"/>
</dbReference>
<keyword evidence="7" id="KW-0113">Calvin cycle</keyword>
<dbReference type="InterPro" id="IPR036412">
    <property type="entry name" value="HAD-like_sf"/>
</dbReference>
<dbReference type="Gene3D" id="3.40.50.1000">
    <property type="entry name" value="HAD superfamily/HAD-like"/>
    <property type="match status" value="1"/>
</dbReference>
<comment type="similarity">
    <text evidence="4">Belongs to the HAD-like hydrolase superfamily. CbbY/CbbZ/Gph/YieH family.</text>
</comment>
<evidence type="ECO:0000256" key="10">
    <source>
        <dbReference type="ARBA" id="ARBA00022842"/>
    </source>
</evidence>
<dbReference type="GO" id="GO:0019253">
    <property type="term" value="P:reductive pentose-phosphate cycle"/>
    <property type="evidence" value="ECO:0007669"/>
    <property type="project" value="UniProtKB-KW"/>
</dbReference>
<evidence type="ECO:0000256" key="5">
    <source>
        <dbReference type="ARBA" id="ARBA00011233"/>
    </source>
</evidence>
<dbReference type="InterPro" id="IPR037512">
    <property type="entry name" value="PGPase_prok"/>
</dbReference>
<evidence type="ECO:0000313" key="14">
    <source>
        <dbReference type="Proteomes" id="UP000294692"/>
    </source>
</evidence>
<keyword evidence="11" id="KW-0119">Carbohydrate metabolism</keyword>
<accession>A0A4R3VFS4</accession>
<evidence type="ECO:0000256" key="6">
    <source>
        <dbReference type="ARBA" id="ARBA00013078"/>
    </source>
</evidence>
<dbReference type="InterPro" id="IPR023214">
    <property type="entry name" value="HAD_sf"/>
</dbReference>
<dbReference type="EC" id="3.1.3.18" evidence="6"/>
<dbReference type="GO" id="GO:0006281">
    <property type="term" value="P:DNA repair"/>
    <property type="evidence" value="ECO:0007669"/>
    <property type="project" value="TreeGrafter"/>
</dbReference>
<evidence type="ECO:0000256" key="1">
    <source>
        <dbReference type="ARBA" id="ARBA00000830"/>
    </source>
</evidence>
<dbReference type="GO" id="GO:0008967">
    <property type="term" value="F:phosphoglycolate phosphatase activity"/>
    <property type="evidence" value="ECO:0007669"/>
    <property type="project" value="UniProtKB-EC"/>
</dbReference>
<dbReference type="GO" id="GO:0046872">
    <property type="term" value="F:metal ion binding"/>
    <property type="evidence" value="ECO:0007669"/>
    <property type="project" value="UniProtKB-KW"/>
</dbReference>
<dbReference type="EMBL" id="SMBX01000002">
    <property type="protein sequence ID" value="TCV01675.1"/>
    <property type="molecule type" value="Genomic_DNA"/>
</dbReference>
<evidence type="ECO:0000256" key="8">
    <source>
        <dbReference type="ARBA" id="ARBA00022723"/>
    </source>
</evidence>
<gene>
    <name evidence="13" type="ORF">EV686_102388</name>
</gene>
<evidence type="ECO:0000256" key="3">
    <source>
        <dbReference type="ARBA" id="ARBA00004818"/>
    </source>
</evidence>
<protein>
    <recommendedName>
        <fullName evidence="6">phosphoglycolate phosphatase</fullName>
        <ecNumber evidence="6">3.1.3.18</ecNumber>
    </recommendedName>
</protein>
<dbReference type="InterPro" id="IPR041492">
    <property type="entry name" value="HAD_2"/>
</dbReference>
<dbReference type="GO" id="GO:0005829">
    <property type="term" value="C:cytosol"/>
    <property type="evidence" value="ECO:0007669"/>
    <property type="project" value="TreeGrafter"/>
</dbReference>
<evidence type="ECO:0000256" key="12">
    <source>
        <dbReference type="ARBA" id="ARBA00059247"/>
    </source>
</evidence>
<dbReference type="InterPro" id="IPR023198">
    <property type="entry name" value="PGP-like_dom2"/>
</dbReference>
<dbReference type="SFLD" id="SFLDG01129">
    <property type="entry name" value="C1.5:_HAD__Beta-PGM__Phosphata"/>
    <property type="match status" value="1"/>
</dbReference>